<keyword evidence="2" id="KW-1185">Reference proteome</keyword>
<sequence length="109" mass="11637">MNSSSVVVAILSGSSGQLRQVRAARIEVEGGRKRKAGPLSVGCRCKRQSLAKVARVETEDERQRKAGLLQAGFRCKLQSLAKAAAVKIEGAWQRQEGLCGQVSDVSGEV</sequence>
<evidence type="ECO:0000313" key="2">
    <source>
        <dbReference type="Proteomes" id="UP001066276"/>
    </source>
</evidence>
<evidence type="ECO:0000313" key="1">
    <source>
        <dbReference type="EMBL" id="KAJ1130024.1"/>
    </source>
</evidence>
<dbReference type="AlphaFoldDB" id="A0AAV7PT00"/>
<reference evidence="1" key="1">
    <citation type="journal article" date="2022" name="bioRxiv">
        <title>Sequencing and chromosome-scale assembly of the giantPleurodeles waltlgenome.</title>
        <authorList>
            <person name="Brown T."/>
            <person name="Elewa A."/>
            <person name="Iarovenko S."/>
            <person name="Subramanian E."/>
            <person name="Araus A.J."/>
            <person name="Petzold A."/>
            <person name="Susuki M."/>
            <person name="Suzuki K.-i.T."/>
            <person name="Hayashi T."/>
            <person name="Toyoda A."/>
            <person name="Oliveira C."/>
            <person name="Osipova E."/>
            <person name="Leigh N.D."/>
            <person name="Simon A."/>
            <person name="Yun M.H."/>
        </authorList>
    </citation>
    <scope>NUCLEOTIDE SEQUENCE</scope>
    <source>
        <strain evidence="1">20211129_DDA</strain>
        <tissue evidence="1">Liver</tissue>
    </source>
</reference>
<protein>
    <submittedName>
        <fullName evidence="1">Uncharacterized protein</fullName>
    </submittedName>
</protein>
<name>A0AAV7PT00_PLEWA</name>
<gene>
    <name evidence="1" type="ORF">NDU88_008382</name>
</gene>
<comment type="caution">
    <text evidence="1">The sequence shown here is derived from an EMBL/GenBank/DDBJ whole genome shotgun (WGS) entry which is preliminary data.</text>
</comment>
<dbReference type="EMBL" id="JANPWB010000011">
    <property type="protein sequence ID" value="KAJ1130024.1"/>
    <property type="molecule type" value="Genomic_DNA"/>
</dbReference>
<proteinExistence type="predicted"/>
<dbReference type="Proteomes" id="UP001066276">
    <property type="component" value="Chromosome 7"/>
</dbReference>
<accession>A0AAV7PT00</accession>
<organism evidence="1 2">
    <name type="scientific">Pleurodeles waltl</name>
    <name type="common">Iberian ribbed newt</name>
    <dbReference type="NCBI Taxonomy" id="8319"/>
    <lineage>
        <taxon>Eukaryota</taxon>
        <taxon>Metazoa</taxon>
        <taxon>Chordata</taxon>
        <taxon>Craniata</taxon>
        <taxon>Vertebrata</taxon>
        <taxon>Euteleostomi</taxon>
        <taxon>Amphibia</taxon>
        <taxon>Batrachia</taxon>
        <taxon>Caudata</taxon>
        <taxon>Salamandroidea</taxon>
        <taxon>Salamandridae</taxon>
        <taxon>Pleurodelinae</taxon>
        <taxon>Pleurodeles</taxon>
    </lineage>
</organism>